<dbReference type="KEGG" id="cme:CYME_CMK110C"/>
<feature type="region of interest" description="Disordered" evidence="1">
    <location>
        <begin position="69"/>
        <end position="120"/>
    </location>
</feature>
<dbReference type="OrthoDB" id="10685397at2759"/>
<reference evidence="2 3" key="1">
    <citation type="journal article" date="2004" name="Nature">
        <title>Genome sequence of the ultrasmall unicellular red alga Cyanidioschyzon merolae 10D.</title>
        <authorList>
            <person name="Matsuzaki M."/>
            <person name="Misumi O."/>
            <person name="Shin-i T."/>
            <person name="Maruyama S."/>
            <person name="Takahara M."/>
            <person name="Miyagishima S."/>
            <person name="Mori T."/>
            <person name="Nishida K."/>
            <person name="Yagisawa F."/>
            <person name="Nishida K."/>
            <person name="Yoshida Y."/>
            <person name="Nishimura Y."/>
            <person name="Nakao S."/>
            <person name="Kobayashi T."/>
            <person name="Momoyama Y."/>
            <person name="Higashiyama T."/>
            <person name="Minoda A."/>
            <person name="Sano M."/>
            <person name="Nomoto H."/>
            <person name="Oishi K."/>
            <person name="Hayashi H."/>
            <person name="Ohta F."/>
            <person name="Nishizaka S."/>
            <person name="Haga S."/>
            <person name="Miura S."/>
            <person name="Morishita T."/>
            <person name="Kabeya Y."/>
            <person name="Terasawa K."/>
            <person name="Suzuki Y."/>
            <person name="Ishii Y."/>
            <person name="Asakawa S."/>
            <person name="Takano H."/>
            <person name="Ohta N."/>
            <person name="Kuroiwa H."/>
            <person name="Tanaka K."/>
            <person name="Shimizu N."/>
            <person name="Sugano S."/>
            <person name="Sato N."/>
            <person name="Nozaki H."/>
            <person name="Ogasawara N."/>
            <person name="Kohara Y."/>
            <person name="Kuroiwa T."/>
        </authorList>
    </citation>
    <scope>NUCLEOTIDE SEQUENCE [LARGE SCALE GENOMIC DNA]</scope>
    <source>
        <strain evidence="2 3">10D</strain>
    </source>
</reference>
<dbReference type="OMA" id="RWMVNAR"/>
<evidence type="ECO:0000313" key="2">
    <source>
        <dbReference type="EMBL" id="BAM80493.1"/>
    </source>
</evidence>
<name>M1VHR9_CYAM1</name>
<organism evidence="2 3">
    <name type="scientific">Cyanidioschyzon merolae (strain NIES-3377 / 10D)</name>
    <name type="common">Unicellular red alga</name>
    <dbReference type="NCBI Taxonomy" id="280699"/>
    <lineage>
        <taxon>Eukaryota</taxon>
        <taxon>Rhodophyta</taxon>
        <taxon>Bangiophyceae</taxon>
        <taxon>Cyanidiales</taxon>
        <taxon>Cyanidiaceae</taxon>
        <taxon>Cyanidioschyzon</taxon>
    </lineage>
</organism>
<protein>
    <submittedName>
        <fullName evidence="2">Uncharacterized protein</fullName>
    </submittedName>
</protein>
<dbReference type="Proteomes" id="UP000007014">
    <property type="component" value="Chromosome 11"/>
</dbReference>
<proteinExistence type="predicted"/>
<dbReference type="GeneID" id="16994464"/>
<dbReference type="Gramene" id="CMK110CT">
    <property type="protein sequence ID" value="CMK110CT"/>
    <property type="gene ID" value="CMK110C"/>
</dbReference>
<gene>
    <name evidence="2" type="ORF">CYME_CMK110C</name>
</gene>
<dbReference type="RefSeq" id="XP_005536529.1">
    <property type="nucleotide sequence ID" value="XM_005536472.1"/>
</dbReference>
<dbReference type="HOGENOM" id="CLU_384702_0_0_1"/>
<accession>M1VHR9</accession>
<feature type="compositionally biased region" description="Polar residues" evidence="1">
    <location>
        <begin position="492"/>
        <end position="516"/>
    </location>
</feature>
<dbReference type="AlphaFoldDB" id="M1VHR9"/>
<feature type="region of interest" description="Disordered" evidence="1">
    <location>
        <begin position="483"/>
        <end position="523"/>
    </location>
</feature>
<keyword evidence="3" id="KW-1185">Reference proteome</keyword>
<feature type="region of interest" description="Disordered" evidence="1">
    <location>
        <begin position="161"/>
        <end position="206"/>
    </location>
</feature>
<evidence type="ECO:0000313" key="3">
    <source>
        <dbReference type="Proteomes" id="UP000007014"/>
    </source>
</evidence>
<feature type="region of interest" description="Disordered" evidence="1">
    <location>
        <begin position="355"/>
        <end position="405"/>
    </location>
</feature>
<feature type="compositionally biased region" description="Polar residues" evidence="1">
    <location>
        <begin position="194"/>
        <end position="206"/>
    </location>
</feature>
<reference evidence="2 3" key="2">
    <citation type="journal article" date="2007" name="BMC Biol.">
        <title>A 100%-complete sequence reveals unusually simple genomic features in the hot-spring red alga Cyanidioschyzon merolae.</title>
        <authorList>
            <person name="Nozaki H."/>
            <person name="Takano H."/>
            <person name="Misumi O."/>
            <person name="Terasawa K."/>
            <person name="Matsuzaki M."/>
            <person name="Maruyama S."/>
            <person name="Nishida K."/>
            <person name="Yagisawa F."/>
            <person name="Yoshida Y."/>
            <person name="Fujiwara T."/>
            <person name="Takio S."/>
            <person name="Tamura K."/>
            <person name="Chung S.J."/>
            <person name="Nakamura S."/>
            <person name="Kuroiwa H."/>
            <person name="Tanaka K."/>
            <person name="Sato N."/>
            <person name="Kuroiwa T."/>
        </authorList>
    </citation>
    <scope>NUCLEOTIDE SEQUENCE [LARGE SCALE GENOMIC DNA]</scope>
    <source>
        <strain evidence="2 3">10D</strain>
    </source>
</reference>
<dbReference type="EMBL" id="AP006493">
    <property type="protein sequence ID" value="BAM80493.1"/>
    <property type="molecule type" value="Genomic_DNA"/>
</dbReference>
<sequence length="719" mass="78382">MDAIRKLFEEQAAKNRENMARSYGIPASRFCGCCTECGAEPLLSPFYERRLRLDSERTAWRQWQRELVRKQSEGQDGVRSTRLDSETSQTLPKERAPGTHGSHSSLETHARRTAADQSPACAGDDCRCLESALESKLEPQVGSSEQCGSQGTCAPANAVLATPARSPEVTTSDEDASRESAERETFESFASRAGSLSASWNSAEASRSVASPTLSEYASMTSPRYEHETSGDDDFLDEHALHGDAPEHVVGDGGTSTSHEEEHAFTGTGMLAHMSDTEPVKQCMDASELKKRSKTAEHRVCEYEHASNVAGSLAMLHADEDVVPSAAQADTDFSANATTISVPETLRTPALATETQSYGNADPMRPSPASLVGSRQNSSAALHENAAAERRIATSQGEVAKRPTVSMSEPLGHALANEEAVRMALETTGIADAEPVSGPLLESAGSGLDENTNGQRSMNEHVALNATTSPQTLATLFIATDSAEKRNRHQQRPSVESDTLSANQDRVLDESTSNTAHHGEARASALTASTALAVSESRHVRASTVCTAATRWERAIAALEQLEQHGRQELEHLQTQIRLWRMRIRAHVSDRRFRLWNELDWLRSSCVYLGWQQSFCDAVDKNAGTTEALDVPSCTANADAMCTTCNVYETRFRQLQRDLALLRVHLHIHEATLQRLRTGTYLSSPYVAMLEERNALRLTQRHLQSSLPASHASSRAGDS</sequence>
<evidence type="ECO:0000256" key="1">
    <source>
        <dbReference type="SAM" id="MobiDB-lite"/>
    </source>
</evidence>
<feature type="compositionally biased region" description="Basic and acidic residues" evidence="1">
    <location>
        <begin position="175"/>
        <end position="186"/>
    </location>
</feature>